<accession>Q5WJ50</accession>
<dbReference type="Proteomes" id="UP000001168">
    <property type="component" value="Chromosome"/>
</dbReference>
<reference evidence="1 2" key="5">
    <citation type="journal article" date="2007" name="Extremophiles">
        <title>Intragenomic diversity of the V1 regions of 16S rRNA genes in high-alkaline protease-producing Bacillus clausii spp.</title>
        <authorList>
            <person name="Kageyama Y."/>
            <person name="Takaki Y."/>
            <person name="Shimamura S."/>
            <person name="Nishi S."/>
            <person name="Nogi Y."/>
            <person name="Uchimura K."/>
            <person name="Kobayashi T."/>
            <person name="Hitomi J."/>
            <person name="Ozaki K."/>
            <person name="Kawai S."/>
            <person name="Ito S."/>
            <person name="Horikoshi K."/>
        </authorList>
    </citation>
    <scope>NUCLEOTIDE SEQUENCE [LARGE SCALE GENOMIC DNA]</scope>
    <source>
        <strain evidence="1 2">KSM-K16</strain>
    </source>
</reference>
<reference evidence="1 2" key="2">
    <citation type="journal article" date="1995" name="Appl. Microbiol. Biotechnol.">
        <title>Purification and properties of an alkaline protease from alkalophilic Bacillus sp. KSM-K16.</title>
        <authorList>
            <person name="Kobayashi T."/>
            <person name="Hakamada Y."/>
            <person name="Adachi S."/>
            <person name="Hitomi J."/>
            <person name="Yoshimatsu T."/>
            <person name="Koike K."/>
            <person name="Kawai S."/>
            <person name="Ito S."/>
        </authorList>
    </citation>
    <scope>NUCLEOTIDE SEQUENCE [LARGE SCALE GENOMIC DNA]</scope>
    <source>
        <strain evidence="1 2">KSM-K16</strain>
    </source>
</reference>
<organism evidence="1 2">
    <name type="scientific">Shouchella clausii (strain KSM-K16)</name>
    <name type="common">Alkalihalobacillus clausii</name>
    <dbReference type="NCBI Taxonomy" id="66692"/>
    <lineage>
        <taxon>Bacteria</taxon>
        <taxon>Bacillati</taxon>
        <taxon>Bacillota</taxon>
        <taxon>Bacilli</taxon>
        <taxon>Bacillales</taxon>
        <taxon>Bacillaceae</taxon>
        <taxon>Shouchella</taxon>
    </lineage>
</organism>
<evidence type="ECO:0000313" key="1">
    <source>
        <dbReference type="EMBL" id="BAD63605.1"/>
    </source>
</evidence>
<gene>
    <name evidence="1" type="ordered locus">ABC1066</name>
</gene>
<evidence type="ECO:0000313" key="2">
    <source>
        <dbReference type="Proteomes" id="UP000001168"/>
    </source>
</evidence>
<sequence length="98" mass="11582">MKLIGSKTEQDLREQLIKSKESLFGSEEKKRLLEVLRNIYPKMNTVYILHWIPEQGEDIYKVLIDDNMIAVVELNRYNTKVEPEVQLMSVPLIYSRTQ</sequence>
<name>Q5WJ50_SHOC1</name>
<dbReference type="eggNOG" id="ENOG5032TFB">
    <property type="taxonomic scope" value="Bacteria"/>
</dbReference>
<dbReference type="KEGG" id="bcl:ABC1066"/>
<protein>
    <submittedName>
        <fullName evidence="1">Uncharacterized protein</fullName>
    </submittedName>
</protein>
<dbReference type="EMBL" id="AP006627">
    <property type="protein sequence ID" value="BAD63605.1"/>
    <property type="molecule type" value="Genomic_DNA"/>
</dbReference>
<dbReference type="AlphaFoldDB" id="Q5WJ50"/>
<reference evidence="1 2" key="1">
    <citation type="journal article" date="1994" name="J. Ferment. Bioeng.">
        <title>Molecular cloning and nucleotide sequence of the gene for an alkaline protease from the alkalophilic Bacillus sp. KSM-K16.</title>
        <authorList>
            <person name="Hakamada Y."/>
            <person name="Kobayashi T."/>
            <person name="Hitomi J."/>
            <person name="Kawai S."/>
            <person name="Ito S."/>
        </authorList>
    </citation>
    <scope>NUCLEOTIDE SEQUENCE [LARGE SCALE GENOMIC DNA]</scope>
    <source>
        <strain evidence="1 2">KSM-K16</strain>
    </source>
</reference>
<reference evidence="1 2" key="3">
    <citation type="journal article" date="1997" name="Protein Eng.">
        <title>High-resolution crystal structure of M-protease: phylogeny aided analysis of the high-alkaline adaptation mechanism.</title>
        <authorList>
            <person name="Shirai T."/>
            <person name="Suzuki A."/>
            <person name="Yamane T."/>
            <person name="Ashida T."/>
            <person name="Kobayashi T."/>
            <person name="Ito S."/>
        </authorList>
    </citation>
    <scope>NUCLEOTIDE SEQUENCE [LARGE SCALE GENOMIC DNA]</scope>
    <source>
        <strain evidence="1 2">KSM-K16</strain>
    </source>
</reference>
<dbReference type="HOGENOM" id="CLU_163133_0_0_9"/>
<proteinExistence type="predicted"/>
<dbReference type="RefSeq" id="WP_011245921.1">
    <property type="nucleotide sequence ID" value="NC_006582.1"/>
</dbReference>
<reference evidence="2" key="4">
    <citation type="submission" date="2003-10" db="EMBL/GenBank/DDBJ databases">
        <title>The complete genome sequence of the alkaliphilic Bacillus clausii KSM-K16.</title>
        <authorList>
            <person name="Takaki Y."/>
            <person name="Kageyama Y."/>
            <person name="Shimamura S."/>
            <person name="Suzuki H."/>
            <person name="Nishi S."/>
            <person name="Hatada Y."/>
            <person name="Kawai S."/>
            <person name="Ito S."/>
            <person name="Horikoshi K."/>
        </authorList>
    </citation>
    <scope>NUCLEOTIDE SEQUENCE [LARGE SCALE GENOMIC DNA]</scope>
    <source>
        <strain evidence="2">KSM-K16</strain>
    </source>
</reference>
<keyword evidence="2" id="KW-1185">Reference proteome</keyword>